<protein>
    <submittedName>
        <fullName evidence="1">Uncharacterized protein</fullName>
    </submittedName>
</protein>
<evidence type="ECO:0000313" key="2">
    <source>
        <dbReference type="Proteomes" id="UP001433508"/>
    </source>
</evidence>
<proteinExistence type="predicted"/>
<evidence type="ECO:0000313" key="1">
    <source>
        <dbReference type="EMBL" id="KAK9236860.1"/>
    </source>
</evidence>
<comment type="caution">
    <text evidence="1">The sequence shown here is derived from an EMBL/GenBank/DDBJ whole genome shotgun (WGS) entry which is preliminary data.</text>
</comment>
<gene>
    <name evidence="1" type="ORF">V1525DRAFT_389029</name>
</gene>
<reference evidence="2" key="1">
    <citation type="journal article" date="2024" name="Front. Bioeng. Biotechnol.">
        <title>Genome-scale model development and genomic sequencing of the oleaginous clade Lipomyces.</title>
        <authorList>
            <person name="Czajka J.J."/>
            <person name="Han Y."/>
            <person name="Kim J."/>
            <person name="Mondo S.J."/>
            <person name="Hofstad B.A."/>
            <person name="Robles A."/>
            <person name="Haridas S."/>
            <person name="Riley R."/>
            <person name="LaButti K."/>
            <person name="Pangilinan J."/>
            <person name="Andreopoulos W."/>
            <person name="Lipzen A."/>
            <person name="Yan J."/>
            <person name="Wang M."/>
            <person name="Ng V."/>
            <person name="Grigoriev I.V."/>
            <person name="Spatafora J.W."/>
            <person name="Magnuson J.K."/>
            <person name="Baker S.E."/>
            <person name="Pomraning K.R."/>
        </authorList>
    </citation>
    <scope>NUCLEOTIDE SEQUENCE [LARGE SCALE GENOMIC DNA]</scope>
    <source>
        <strain evidence="2">CBS 7786</strain>
    </source>
</reference>
<dbReference type="Proteomes" id="UP001433508">
    <property type="component" value="Unassembled WGS sequence"/>
</dbReference>
<organism evidence="1 2">
    <name type="scientific">Lipomyces kononenkoae</name>
    <name type="common">Yeast</name>
    <dbReference type="NCBI Taxonomy" id="34357"/>
    <lineage>
        <taxon>Eukaryota</taxon>
        <taxon>Fungi</taxon>
        <taxon>Dikarya</taxon>
        <taxon>Ascomycota</taxon>
        <taxon>Saccharomycotina</taxon>
        <taxon>Lipomycetes</taxon>
        <taxon>Lipomycetales</taxon>
        <taxon>Lipomycetaceae</taxon>
        <taxon>Lipomyces</taxon>
    </lineage>
</organism>
<keyword evidence="2" id="KW-1185">Reference proteome</keyword>
<name>A0ACC3SZ51_LIPKO</name>
<accession>A0ACC3SZ51</accession>
<dbReference type="EMBL" id="MU971378">
    <property type="protein sequence ID" value="KAK9236860.1"/>
    <property type="molecule type" value="Genomic_DNA"/>
</dbReference>
<sequence length="288" mass="31891">MAQPILESGDSAFSNPLEADSVLKFGQEDSLEPADQDSEKAARSTAGSSDVLYWGQRKRVRCSPRTGSESNDGEKPLGRVRATRTRLWARGTRHGSGDVSTVGYGGIRGFLAESSLIRYVISPEQSKGGEYFKPLGRYHFGNAYSTMGTGGLEESGTPLNTSMLTLLELVQVGEKFKPLGHSQFEDAYSTEYEITTDELYVAESDGKVMYAYIKYSAYYFTHFKELMESPTPVTFELILSKCTLLVVLGDSVMMQSLLVILGVVGWKYASVIFYRKLRLLGQNGLKRE</sequence>